<protein>
    <submittedName>
        <fullName evidence="2">6-hydroxynicotinate reductase</fullName>
    </submittedName>
</protein>
<comment type="caution">
    <text evidence="2">The sequence shown here is derived from an EMBL/GenBank/DDBJ whole genome shotgun (WGS) entry which is preliminary data.</text>
</comment>
<feature type="region of interest" description="Disordered" evidence="1">
    <location>
        <begin position="484"/>
        <end position="508"/>
    </location>
</feature>
<evidence type="ECO:0000256" key="1">
    <source>
        <dbReference type="SAM" id="MobiDB-lite"/>
    </source>
</evidence>
<evidence type="ECO:0000313" key="3">
    <source>
        <dbReference type="Proteomes" id="UP001556692"/>
    </source>
</evidence>
<dbReference type="RefSeq" id="WP_367954916.1">
    <property type="nucleotide sequence ID" value="NZ_JBDPGJ010000003.1"/>
</dbReference>
<gene>
    <name evidence="2" type="ORF">ABGN05_15360</name>
</gene>
<accession>A0ABV3SJV5</accession>
<evidence type="ECO:0000313" key="2">
    <source>
        <dbReference type="EMBL" id="MEX0407042.1"/>
    </source>
</evidence>
<keyword evidence="3" id="KW-1185">Reference proteome</keyword>
<reference evidence="2 3" key="1">
    <citation type="submission" date="2024-05" db="EMBL/GenBank/DDBJ databases">
        <authorList>
            <person name="Jiang F."/>
        </authorList>
    </citation>
    <scope>NUCLEOTIDE SEQUENCE [LARGE SCALE GENOMIC DNA]</scope>
    <source>
        <strain evidence="2 3">LZ166</strain>
    </source>
</reference>
<organism evidence="2 3">
    <name type="scientific">Aquibium pacificus</name>
    <dbReference type="NCBI Taxonomy" id="3153579"/>
    <lineage>
        <taxon>Bacteria</taxon>
        <taxon>Pseudomonadati</taxon>
        <taxon>Pseudomonadota</taxon>
        <taxon>Alphaproteobacteria</taxon>
        <taxon>Hyphomicrobiales</taxon>
        <taxon>Phyllobacteriaceae</taxon>
        <taxon>Aquibium</taxon>
    </lineage>
</organism>
<dbReference type="Proteomes" id="UP001556692">
    <property type="component" value="Unassembled WGS sequence"/>
</dbReference>
<dbReference type="EMBL" id="JBDPGJ010000003">
    <property type="protein sequence ID" value="MEX0407042.1"/>
    <property type="molecule type" value="Genomic_DNA"/>
</dbReference>
<sequence length="508" mass="54570">MSELSERFEPTVAKPAADKIRCDACPVMCYIAEGRTGACDRYGNREGRIVRLDALTILHHAEEEGAAVVPFLDAAEDWGGELVNGGRRFVSAIGAGTTYPDYKPAPFIVSQEVEGVDLVTVVTEGIFSYCGVKVKIDTDRHIGPETAVVRARGEAVGHVTTAEYGSQMLSLGGVHHLTGGSKAEGRVTCETLMDLCNRKPVELAIDGGATVIVEAGKAPVIDGKMEHRMRVGCGSATIGMFATQWRGLVDEVVVVDDHITGVVSEHQAGKVLGWEDTGIKIVGRRSTPGRYFKVSEPGLGWGGTTISNPLEILGDWNAKKGARPGLSLMMVSTTGEQFAYFELDEDLKPVERPFPDRLRKSVDLIEDNCEPALCTVLFMAGAGGSLRAGVTENPVNLTRSVQGLTTYVTCGGAPVYVWPGGGITLMVDVMRMPENSFGYVPTPALVAPIEFTLRRDDYVRLGGYESEIRSVDDVLARGGEYLNPRSSTAAPARNPWPPLAQLRRGGQS</sequence>
<proteinExistence type="predicted"/>
<name>A0ABV3SJV5_9HYPH</name>